<dbReference type="Proteomes" id="UP000180670">
    <property type="component" value="Segment"/>
</dbReference>
<reference evidence="1 2" key="1">
    <citation type="journal article" date="2002" name="J. Virol.">
        <title>Lack of canonical E6 and E7 open reading frames in bird papillomaviruses: Fringilla coelebs papillomavirus and Psittacus erithacus timneh papillomavirus.</title>
        <authorList>
            <person name="Terai M."/>
            <person name="DeSalle R."/>
            <person name="Burk R.D."/>
        </authorList>
    </citation>
    <scope>NUCLEOTIDE SEQUENCE [LARGE SCALE GENOMIC DNA]</scope>
</reference>
<evidence type="ECO:0000313" key="1">
    <source>
        <dbReference type="EMBL" id="AAM75201.1"/>
    </source>
</evidence>
<gene>
    <name evidence="1" type="primary">X-ORF</name>
</gene>
<organism evidence="1 2">
    <name type="scientific">Psittacus erithacus timneh papillomavirus</name>
    <name type="common">PePV</name>
    <dbReference type="NCBI Taxonomy" id="197772"/>
    <lineage>
        <taxon>Viruses</taxon>
        <taxon>Monodnaviria</taxon>
        <taxon>Shotokuvirae</taxon>
        <taxon>Cossaviricota</taxon>
        <taxon>Papovaviricetes</taxon>
        <taxon>Zurhausenvirales</taxon>
        <taxon>Papillomaviridae</taxon>
        <taxon>Firstpapillomavirinae</taxon>
        <taxon>Thetapapillomavirus</taxon>
    </lineage>
</organism>
<dbReference type="KEGG" id="vg:944560"/>
<proteinExistence type="predicted"/>
<organismHost>
    <name type="scientific">Psittacus erithacus</name>
    <name type="common">Grey parrot</name>
    <dbReference type="NCBI Taxonomy" id="57247"/>
</organismHost>
<sequence length="195" mass="22653">METTNPTISAMCNCCTPSDHKTLRLYLSEWQDIIPVSDEEHGPPTVRAISFDASTADMETQRKLCKYCLIVLLKRLGSILRLGILIDPIKILRRDAQGQGPRTPHGLLPRRCTFLLNLRIRLEEILLPELPLDRLILMVDLQDVSHLYRLLSPTVDETYLQVGHIMERMEHACRRRMKRHQKRGRLKDRNYFNAA</sequence>
<evidence type="ECO:0000313" key="2">
    <source>
        <dbReference type="Proteomes" id="UP000180670"/>
    </source>
</evidence>
<name>F8WJW2_PEPV</name>
<dbReference type="EMBL" id="AF420235">
    <property type="protein sequence ID" value="AAM75201.1"/>
    <property type="molecule type" value="Genomic_DNA"/>
</dbReference>
<protein>
    <submittedName>
        <fullName evidence="1">Putative X-ORF protein</fullName>
    </submittedName>
</protein>
<accession>F8WJW2</accession>